<gene>
    <name evidence="1" type="ORF">MBHS_00683</name>
</gene>
<protein>
    <recommendedName>
        <fullName evidence="3">HTH cro/C1-type domain-containing protein</fullName>
    </recommendedName>
</protein>
<evidence type="ECO:0000313" key="1">
    <source>
        <dbReference type="EMBL" id="SEH04831.1"/>
    </source>
</evidence>
<dbReference type="AlphaFoldDB" id="A0A1H6F617"/>
<organism evidence="1 2">
    <name type="scientific">Candidatus Venteria ishoeyi</name>
    <dbReference type="NCBI Taxonomy" id="1899563"/>
    <lineage>
        <taxon>Bacteria</taxon>
        <taxon>Pseudomonadati</taxon>
        <taxon>Pseudomonadota</taxon>
        <taxon>Gammaproteobacteria</taxon>
        <taxon>Thiotrichales</taxon>
        <taxon>Thiotrichaceae</taxon>
        <taxon>Venteria</taxon>
    </lineage>
</organism>
<keyword evidence="2" id="KW-1185">Reference proteome</keyword>
<name>A0A1H6F617_9GAMM</name>
<accession>A0A1H6F617</accession>
<dbReference type="RefSeq" id="WP_103918852.1">
    <property type="nucleotide sequence ID" value="NZ_FMSV02000123.1"/>
</dbReference>
<reference evidence="1 2" key="1">
    <citation type="submission" date="2016-10" db="EMBL/GenBank/DDBJ databases">
        <authorList>
            <person name="de Groot N.N."/>
        </authorList>
    </citation>
    <scope>NUCLEOTIDE SEQUENCE [LARGE SCALE GENOMIC DNA]</scope>
    <source>
        <strain evidence="1">MBHS1</strain>
    </source>
</reference>
<dbReference type="Proteomes" id="UP000236724">
    <property type="component" value="Unassembled WGS sequence"/>
</dbReference>
<sequence>MLSLYECAQEIKKETGWSQERIGAETGLGLSTISRIFRIPGYRGNEISKVLIGQLHDEVVPSPFPAYLEILLNRYEGFREKLSHKEFSEYLDSTEVLLLNHRAFSDGSLEGSRLRWLLGHIEFDRAFYLRRDQINSTVRALDWYQQALGTLEDHADQKLLIQRYKLQQCMVSAKFNSCKPGTRADDPRIQQWLRDMDYLTIVEAVVKEDSWNWIAARNGLISASILRNREKCLLFWNAMRKVHKQFHNPEFTPSRDQLAVAHDPDLIWFRTHILQG</sequence>
<proteinExistence type="predicted"/>
<dbReference type="OrthoDB" id="6195695at2"/>
<evidence type="ECO:0008006" key="3">
    <source>
        <dbReference type="Google" id="ProtNLM"/>
    </source>
</evidence>
<evidence type="ECO:0000313" key="2">
    <source>
        <dbReference type="Proteomes" id="UP000236724"/>
    </source>
</evidence>
<dbReference type="EMBL" id="FMSV02000123">
    <property type="protein sequence ID" value="SEH04831.1"/>
    <property type="molecule type" value="Genomic_DNA"/>
</dbReference>